<protein>
    <submittedName>
        <fullName evidence="1">Uncharacterized protein</fullName>
    </submittedName>
</protein>
<reference evidence="1 2" key="1">
    <citation type="submission" date="2015-09" db="EMBL/GenBank/DDBJ databases">
        <title>Draft genome sequence of Kouleothrix aurantiaca JCM 19913.</title>
        <authorList>
            <person name="Hemp J."/>
        </authorList>
    </citation>
    <scope>NUCLEOTIDE SEQUENCE [LARGE SCALE GENOMIC DNA]</scope>
    <source>
        <strain evidence="1 2">COM-B</strain>
    </source>
</reference>
<evidence type="ECO:0000313" key="2">
    <source>
        <dbReference type="Proteomes" id="UP000050509"/>
    </source>
</evidence>
<comment type="caution">
    <text evidence="1">The sequence shown here is derived from an EMBL/GenBank/DDBJ whole genome shotgun (WGS) entry which is preliminary data.</text>
</comment>
<name>A0A0P9F9T9_9CHLR</name>
<evidence type="ECO:0000313" key="1">
    <source>
        <dbReference type="EMBL" id="KPV49242.1"/>
    </source>
</evidence>
<dbReference type="EMBL" id="LJCR01002099">
    <property type="protein sequence ID" value="KPV49242.1"/>
    <property type="molecule type" value="Genomic_DNA"/>
</dbReference>
<gene>
    <name evidence="1" type="ORF">SE17_33740</name>
</gene>
<sequence>MPTDDAALVASWRPAFEALYARDAQNARRQPFEEYWRWVQTYLLEGGAGNPGWLAQRTTLLARVRDAEARARLAPQLEVLGRAIAGEWAKDSATRRIHSTFLQGRPNLMSWGRALETAARRDTGDGQAIEAAVRAIQAELDALRVPGAVL</sequence>
<proteinExistence type="predicted"/>
<keyword evidence="2" id="KW-1185">Reference proteome</keyword>
<dbReference type="Proteomes" id="UP000050509">
    <property type="component" value="Unassembled WGS sequence"/>
</dbReference>
<organism evidence="1 2">
    <name type="scientific">Kouleothrix aurantiaca</name>
    <dbReference type="NCBI Taxonomy" id="186479"/>
    <lineage>
        <taxon>Bacteria</taxon>
        <taxon>Bacillati</taxon>
        <taxon>Chloroflexota</taxon>
        <taxon>Chloroflexia</taxon>
        <taxon>Chloroflexales</taxon>
        <taxon>Roseiflexineae</taxon>
        <taxon>Roseiflexaceae</taxon>
        <taxon>Kouleothrix</taxon>
    </lineage>
</organism>
<dbReference type="AlphaFoldDB" id="A0A0P9F9T9"/>
<accession>A0A0P9F9T9</accession>